<dbReference type="InterPro" id="IPR001698">
    <property type="entry name" value="CAPZB"/>
</dbReference>
<evidence type="ECO:0000256" key="5">
    <source>
        <dbReference type="ARBA" id="ARBA00022490"/>
    </source>
</evidence>
<sequence length="244" mass="27704">MARLLELVPELTDELLSSVDQPLKIGTDTKTGMEFLICDYNRDGDSFRSPWSNQYFPDIEDGTYPSERARKLEIVANEAFKTYTKLYYDGGISSVYFWEGENSLACAILIKKVESGASNSKGAWDSIHVIDIDVRGRQATYRLTTTVMLYTVSNHGNVGQMNLSGSLTRQEERDCTLEDSNSHIVNIGRMVEDMEFKLRNSIQEVYFGKTKDIVNDLRSMTSLSDLQRKKAIHGEIFSQLMGRH</sequence>
<keyword evidence="10" id="KW-1185">Reference proteome</keyword>
<reference evidence="10" key="1">
    <citation type="submission" date="2017-01" db="EMBL/GenBank/DDBJ databases">
        <authorList>
            <person name="Wang Y."/>
            <person name="White M."/>
            <person name="Kvist S."/>
            <person name="Moncalvo J.-M."/>
        </authorList>
    </citation>
    <scope>NUCLEOTIDE SEQUENCE [LARGE SCALE GENOMIC DNA]</scope>
    <source>
        <strain evidence="10">COL-18-3</strain>
    </source>
</reference>
<dbReference type="InterPro" id="IPR019771">
    <property type="entry name" value="F-actin_capping_bsu_CS"/>
</dbReference>
<dbReference type="AlphaFoldDB" id="A0A1R1PWM7"/>
<evidence type="ECO:0000313" key="10">
    <source>
        <dbReference type="Proteomes" id="UP000188320"/>
    </source>
</evidence>
<keyword evidence="4 8" id="KW-0117">Actin capping</keyword>
<keyword evidence="5 8" id="KW-0963">Cytoplasm</keyword>
<dbReference type="Proteomes" id="UP000188320">
    <property type="component" value="Unassembled WGS sequence"/>
</dbReference>
<dbReference type="GO" id="GO:0051016">
    <property type="term" value="P:barbed-end actin filament capping"/>
    <property type="evidence" value="ECO:0007669"/>
    <property type="project" value="UniProtKB-UniRule"/>
</dbReference>
<protein>
    <recommendedName>
        <fullName evidence="3 8">F-actin-capping protein subunit beta</fullName>
    </recommendedName>
</protein>
<dbReference type="GO" id="GO:0051015">
    <property type="term" value="F:actin filament binding"/>
    <property type="evidence" value="ECO:0007669"/>
    <property type="project" value="TreeGrafter"/>
</dbReference>
<dbReference type="SUPFAM" id="SSF90096">
    <property type="entry name" value="Subunits of heterodimeric actin filament capping protein Capz"/>
    <property type="match status" value="1"/>
</dbReference>
<dbReference type="GO" id="GO:0000902">
    <property type="term" value="P:cell morphogenesis"/>
    <property type="evidence" value="ECO:0007669"/>
    <property type="project" value="TreeGrafter"/>
</dbReference>
<proteinExistence type="inferred from homology"/>
<comment type="function">
    <text evidence="8">F-actin-capping proteins bind in a Ca(2+)-independent manner to the fast growing ends of actin filaments (barbed end) thereby blocking the exchange of subunits at these ends. Unlike other capping proteins (such as gelsolin and severin), these proteins do not sever actin filaments.</text>
</comment>
<evidence type="ECO:0000256" key="7">
    <source>
        <dbReference type="ARBA" id="ARBA00023212"/>
    </source>
</evidence>
<evidence type="ECO:0000256" key="4">
    <source>
        <dbReference type="ARBA" id="ARBA00022467"/>
    </source>
</evidence>
<dbReference type="InterPro" id="IPR037282">
    <property type="entry name" value="CapZ_alpha/beta"/>
</dbReference>
<dbReference type="InterPro" id="IPR042276">
    <property type="entry name" value="CapZ_alpha/beta_2"/>
</dbReference>
<dbReference type="InterPro" id="IPR043175">
    <property type="entry name" value="CAPZB_N"/>
</dbReference>
<dbReference type="GO" id="GO:0008290">
    <property type="term" value="C:F-actin capping protein complex"/>
    <property type="evidence" value="ECO:0007669"/>
    <property type="project" value="UniProtKB-UniRule"/>
</dbReference>
<dbReference type="PANTHER" id="PTHR10619:SF0">
    <property type="entry name" value="F-ACTIN-CAPPING PROTEIN SUBUNIT BETA ISOFORMS 1 AND 2"/>
    <property type="match status" value="1"/>
</dbReference>
<dbReference type="OrthoDB" id="9979678at2759"/>
<accession>A0A1R1PWM7</accession>
<comment type="similarity">
    <text evidence="2 8">Belongs to the F-actin-capping protein beta subunit family.</text>
</comment>
<evidence type="ECO:0000256" key="6">
    <source>
        <dbReference type="ARBA" id="ARBA00023203"/>
    </source>
</evidence>
<organism evidence="9 10">
    <name type="scientific">Zancudomyces culisetae</name>
    <name type="common">Gut fungus</name>
    <name type="synonym">Smittium culisetae</name>
    <dbReference type="NCBI Taxonomy" id="1213189"/>
    <lineage>
        <taxon>Eukaryota</taxon>
        <taxon>Fungi</taxon>
        <taxon>Fungi incertae sedis</taxon>
        <taxon>Zoopagomycota</taxon>
        <taxon>Kickxellomycotina</taxon>
        <taxon>Harpellomycetes</taxon>
        <taxon>Harpellales</taxon>
        <taxon>Legeriomycetaceae</taxon>
        <taxon>Zancudomyces</taxon>
    </lineage>
</organism>
<dbReference type="EMBL" id="LSSK01000096">
    <property type="protein sequence ID" value="OMH85292.1"/>
    <property type="molecule type" value="Genomic_DNA"/>
</dbReference>
<gene>
    <name evidence="9" type="ORF">AX774_g1170</name>
</gene>
<name>A0A1R1PWM7_ZANCU</name>
<evidence type="ECO:0000256" key="2">
    <source>
        <dbReference type="ARBA" id="ARBA00006039"/>
    </source>
</evidence>
<dbReference type="GO" id="GO:0005737">
    <property type="term" value="C:cytoplasm"/>
    <property type="evidence" value="ECO:0007669"/>
    <property type="project" value="InterPro"/>
</dbReference>
<dbReference type="PANTHER" id="PTHR10619">
    <property type="entry name" value="F-ACTIN-CAPPING PROTEIN SUBUNIT BETA"/>
    <property type="match status" value="1"/>
</dbReference>
<comment type="subunit">
    <text evidence="8">Heterodimer of an alpha and a beta subunit.</text>
</comment>
<evidence type="ECO:0000313" key="9">
    <source>
        <dbReference type="EMBL" id="OMH85292.1"/>
    </source>
</evidence>
<dbReference type="Pfam" id="PF01115">
    <property type="entry name" value="F_actin_cap_B"/>
    <property type="match status" value="1"/>
</dbReference>
<keyword evidence="6 8" id="KW-0009">Actin-binding</keyword>
<dbReference type="PRINTS" id="PR00192">
    <property type="entry name" value="FACTINCAPB"/>
</dbReference>
<comment type="subcellular location">
    <subcellularLocation>
        <location evidence="1 8">Cytoplasm</location>
        <location evidence="1 8">Cytoskeleton</location>
    </subcellularLocation>
</comment>
<dbReference type="Gene3D" id="1.20.58.570">
    <property type="match status" value="1"/>
</dbReference>
<keyword evidence="7 8" id="KW-0206">Cytoskeleton</keyword>
<evidence type="ECO:0000256" key="1">
    <source>
        <dbReference type="ARBA" id="ARBA00004245"/>
    </source>
</evidence>
<evidence type="ECO:0000256" key="3">
    <source>
        <dbReference type="ARBA" id="ARBA00021859"/>
    </source>
</evidence>
<evidence type="ECO:0000256" key="8">
    <source>
        <dbReference type="RuleBase" id="RU365078"/>
    </source>
</evidence>
<dbReference type="Gene3D" id="3.90.1150.210">
    <property type="entry name" value="F-actin capping protein, beta subunit"/>
    <property type="match status" value="1"/>
</dbReference>
<comment type="caution">
    <text evidence="9">The sequence shown here is derived from an EMBL/GenBank/DDBJ whole genome shotgun (WGS) entry which is preliminary data.</text>
</comment>
<dbReference type="PROSITE" id="PS00231">
    <property type="entry name" value="F_ACTIN_CAPPING_BETA"/>
    <property type="match status" value="1"/>
</dbReference>
<dbReference type="GO" id="GO:0030036">
    <property type="term" value="P:actin cytoskeleton organization"/>
    <property type="evidence" value="ECO:0007669"/>
    <property type="project" value="InterPro"/>
</dbReference>